<sequence length="177" mass="20968">MMRVIPRRWIFSKPVSDLPSRPYEPSFVQRFAEKYSIAKKEETRDYVTILEENQSMIVGATNMHAPTKWKINYYIGFFVILFVRMGYRESQEPGGYLRNTILGEMGPNNRFKCARDDFLKIKGIVFELFEMAAQEELFYSMNPHMREFKNVKFYSFPEDENRMCPIERVNIPVLGSC</sequence>
<reference evidence="2 3" key="1">
    <citation type="submission" date="2021-04" db="EMBL/GenBank/DDBJ databases">
        <authorList>
            <person name="Bliznina A."/>
        </authorList>
    </citation>
    <scope>NUCLEOTIDE SEQUENCE [LARGE SCALE GENOMIC DNA]</scope>
</reference>
<dbReference type="Proteomes" id="UP001158576">
    <property type="component" value="Chromosome XSR"/>
</dbReference>
<keyword evidence="1" id="KW-1133">Transmembrane helix</keyword>
<evidence type="ECO:0000313" key="3">
    <source>
        <dbReference type="Proteomes" id="UP001158576"/>
    </source>
</evidence>
<proteinExistence type="predicted"/>
<accession>A0ABN7SLV7</accession>
<keyword evidence="3" id="KW-1185">Reference proteome</keyword>
<name>A0ABN7SLV7_OIKDI</name>
<gene>
    <name evidence="2" type="ORF">OKIOD_LOCUS8491</name>
</gene>
<evidence type="ECO:0000256" key="1">
    <source>
        <dbReference type="SAM" id="Phobius"/>
    </source>
</evidence>
<dbReference type="EMBL" id="OU015569">
    <property type="protein sequence ID" value="CAG5100288.1"/>
    <property type="molecule type" value="Genomic_DNA"/>
</dbReference>
<organism evidence="2 3">
    <name type="scientific">Oikopleura dioica</name>
    <name type="common">Tunicate</name>
    <dbReference type="NCBI Taxonomy" id="34765"/>
    <lineage>
        <taxon>Eukaryota</taxon>
        <taxon>Metazoa</taxon>
        <taxon>Chordata</taxon>
        <taxon>Tunicata</taxon>
        <taxon>Appendicularia</taxon>
        <taxon>Copelata</taxon>
        <taxon>Oikopleuridae</taxon>
        <taxon>Oikopleura</taxon>
    </lineage>
</organism>
<feature type="transmembrane region" description="Helical" evidence="1">
    <location>
        <begin position="71"/>
        <end position="87"/>
    </location>
</feature>
<evidence type="ECO:0000313" key="2">
    <source>
        <dbReference type="EMBL" id="CAG5100288.1"/>
    </source>
</evidence>
<protein>
    <submittedName>
        <fullName evidence="2">Oidioi.mRNA.OKI2018_I69.XSR.g16933.t1.cds</fullName>
    </submittedName>
</protein>
<keyword evidence="1" id="KW-0472">Membrane</keyword>
<keyword evidence="1" id="KW-0812">Transmembrane</keyword>